<protein>
    <submittedName>
        <fullName evidence="3">Inositol hexakisphosphate and diphosphoinositol-pentakisphosphate kinase 1-like</fullName>
    </submittedName>
</protein>
<evidence type="ECO:0000256" key="1">
    <source>
        <dbReference type="SAM" id="MobiDB-lite"/>
    </source>
</evidence>
<gene>
    <name evidence="3" type="primary">LOC103055429</name>
</gene>
<dbReference type="RefSeq" id="XP_025033103.1">
    <property type="nucleotide sequence ID" value="XM_025177335.1"/>
</dbReference>
<proteinExistence type="predicted"/>
<dbReference type="OrthoDB" id="9275460at2759"/>
<dbReference type="Proteomes" id="UP000695026">
    <property type="component" value="Unplaced"/>
</dbReference>
<dbReference type="AlphaFoldDB" id="A0A9F5J9W4"/>
<evidence type="ECO:0000313" key="2">
    <source>
        <dbReference type="Proteomes" id="UP000695026"/>
    </source>
</evidence>
<evidence type="ECO:0000313" key="3">
    <source>
        <dbReference type="RefSeq" id="XP_025033103.1"/>
    </source>
</evidence>
<dbReference type="GeneID" id="103055429"/>
<accession>A0A9F5J9W4</accession>
<keyword evidence="2" id="KW-1185">Reference proteome</keyword>
<dbReference type="KEGG" id="pbi:103055429"/>
<reference evidence="3" key="1">
    <citation type="submission" date="2025-08" db="UniProtKB">
        <authorList>
            <consortium name="RefSeq"/>
        </authorList>
    </citation>
    <scope>IDENTIFICATION</scope>
    <source>
        <tissue evidence="3">Liver</tissue>
    </source>
</reference>
<feature type="region of interest" description="Disordered" evidence="1">
    <location>
        <begin position="1"/>
        <end position="70"/>
    </location>
</feature>
<sequence length="213" mass="23194">MSGNAAFVTRERFPSLGASPPGPYSPCAFLQKEARKPEQGSLEDLAESRGSDETDRPEALSPQPSEPVCIQRRSPLIRNRKAGSMEVLSESSKSGGYRLFSYSRHSSEGKQSGLGSQCSRLFSTTVLGGSSSAPNLQDYARSHGKKFASSFLYKDELLSMPAIKRFSVSFAKHPTNGGDKDHSAATGVRGRDRSLLHFCKKLRPLTLHEVTRG</sequence>
<name>A0A9F5J9W4_PYTBI</name>
<feature type="compositionally biased region" description="Basic and acidic residues" evidence="1">
    <location>
        <begin position="46"/>
        <end position="58"/>
    </location>
</feature>
<organism evidence="2 3">
    <name type="scientific">Python bivittatus</name>
    <name type="common">Burmese python</name>
    <name type="synonym">Python molurus bivittatus</name>
    <dbReference type="NCBI Taxonomy" id="176946"/>
    <lineage>
        <taxon>Eukaryota</taxon>
        <taxon>Metazoa</taxon>
        <taxon>Chordata</taxon>
        <taxon>Craniata</taxon>
        <taxon>Vertebrata</taxon>
        <taxon>Euteleostomi</taxon>
        <taxon>Lepidosauria</taxon>
        <taxon>Squamata</taxon>
        <taxon>Bifurcata</taxon>
        <taxon>Unidentata</taxon>
        <taxon>Episquamata</taxon>
        <taxon>Toxicofera</taxon>
        <taxon>Serpentes</taxon>
        <taxon>Henophidia</taxon>
        <taxon>Pythonidae</taxon>
        <taxon>Python</taxon>
    </lineage>
</organism>